<sequence>MLEFDKKNFEEEVLNADGYVLVDYWSPKCEPCMELMPQVTELAEKYGDQIKFGKLNIVQNRRLAISQKVLGLPTIILYKGGEKVWELSKDFTIEDLEGKIKETL</sequence>
<dbReference type="PIRSF" id="PIRSF000077">
    <property type="entry name" value="Thioredoxin"/>
    <property type="match status" value="1"/>
</dbReference>
<dbReference type="InterPro" id="IPR013766">
    <property type="entry name" value="Thioredoxin_domain"/>
</dbReference>
<evidence type="ECO:0000256" key="1">
    <source>
        <dbReference type="ARBA" id="ARBA00008987"/>
    </source>
</evidence>
<organism evidence="10">
    <name type="scientific">Proteinivorax hydrogeniformans</name>
    <dbReference type="NCBI Taxonomy" id="1826727"/>
    <lineage>
        <taxon>Bacteria</taxon>
        <taxon>Bacillati</taxon>
        <taxon>Bacillota</taxon>
        <taxon>Clostridia</taxon>
        <taxon>Eubacteriales</taxon>
        <taxon>Proteinivoracaceae</taxon>
        <taxon>Proteinivorax</taxon>
    </lineage>
</organism>
<keyword evidence="4 8" id="KW-1015">Disulfide bond</keyword>
<dbReference type="EMBL" id="CP159485">
    <property type="protein sequence ID" value="XCI28573.1"/>
    <property type="molecule type" value="Genomic_DNA"/>
</dbReference>
<feature type="domain" description="Thioredoxin" evidence="9">
    <location>
        <begin position="1"/>
        <end position="104"/>
    </location>
</feature>
<evidence type="ECO:0000259" key="9">
    <source>
        <dbReference type="PROSITE" id="PS51352"/>
    </source>
</evidence>
<keyword evidence="2" id="KW-0813">Transport</keyword>
<dbReference type="RefSeq" id="WP_353893127.1">
    <property type="nucleotide sequence ID" value="NZ_CP159485.1"/>
</dbReference>
<dbReference type="SUPFAM" id="SSF52833">
    <property type="entry name" value="Thioredoxin-like"/>
    <property type="match status" value="1"/>
</dbReference>
<dbReference type="AlphaFoldDB" id="A0AAU8HT72"/>
<comment type="similarity">
    <text evidence="1 6">Belongs to the thioredoxin family.</text>
</comment>
<evidence type="ECO:0000256" key="2">
    <source>
        <dbReference type="ARBA" id="ARBA00022448"/>
    </source>
</evidence>
<dbReference type="Gene3D" id="3.40.30.10">
    <property type="entry name" value="Glutaredoxin"/>
    <property type="match status" value="1"/>
</dbReference>
<feature type="site" description="Contributes to redox potential value" evidence="7">
    <location>
        <position position="31"/>
    </location>
</feature>
<name>A0AAU8HT72_9FIRM</name>
<dbReference type="CDD" id="cd02947">
    <property type="entry name" value="TRX_family"/>
    <property type="match status" value="1"/>
</dbReference>
<dbReference type="InterPro" id="IPR005746">
    <property type="entry name" value="Thioredoxin"/>
</dbReference>
<feature type="active site" description="Nucleophile" evidence="7">
    <location>
        <position position="32"/>
    </location>
</feature>
<feature type="active site" description="Nucleophile" evidence="7">
    <location>
        <position position="29"/>
    </location>
</feature>
<dbReference type="PROSITE" id="PS51352">
    <property type="entry name" value="THIOREDOXIN_2"/>
    <property type="match status" value="1"/>
</dbReference>
<accession>A0AAU8HT72</accession>
<evidence type="ECO:0000256" key="3">
    <source>
        <dbReference type="ARBA" id="ARBA00022982"/>
    </source>
</evidence>
<keyword evidence="3" id="KW-0249">Electron transport</keyword>
<evidence type="ECO:0000256" key="8">
    <source>
        <dbReference type="PIRSR" id="PIRSR000077-4"/>
    </source>
</evidence>
<feature type="disulfide bond" description="Redox-active" evidence="8">
    <location>
        <begin position="29"/>
        <end position="32"/>
    </location>
</feature>
<dbReference type="PANTHER" id="PTHR45663">
    <property type="entry name" value="GEO12009P1"/>
    <property type="match status" value="1"/>
</dbReference>
<evidence type="ECO:0000256" key="4">
    <source>
        <dbReference type="ARBA" id="ARBA00023157"/>
    </source>
</evidence>
<gene>
    <name evidence="10" type="ORF">PRVXH_002537</name>
</gene>
<evidence type="ECO:0000256" key="5">
    <source>
        <dbReference type="ARBA" id="ARBA00023284"/>
    </source>
</evidence>
<dbReference type="GO" id="GO:0015035">
    <property type="term" value="F:protein-disulfide reductase activity"/>
    <property type="evidence" value="ECO:0007669"/>
    <property type="project" value="InterPro"/>
</dbReference>
<proteinExistence type="inferred from homology"/>
<keyword evidence="5 8" id="KW-0676">Redox-active center</keyword>
<feature type="site" description="Contributes to redox potential value" evidence="7">
    <location>
        <position position="30"/>
    </location>
</feature>
<reference evidence="10" key="1">
    <citation type="journal article" date="2018" name="Antonie Van Leeuwenhoek">
        <title>Proteinivorax hydrogeniformans sp. nov., an anaerobic, haloalkaliphilic bacterium fermenting proteinaceous compounds with high hydrogen production.</title>
        <authorList>
            <person name="Boltyanskaya Y."/>
            <person name="Detkova E."/>
            <person name="Pimenov N."/>
            <person name="Kevbrin V."/>
        </authorList>
    </citation>
    <scope>NUCLEOTIDE SEQUENCE</scope>
    <source>
        <strain evidence="10">Z-710</strain>
    </source>
</reference>
<dbReference type="Pfam" id="PF00085">
    <property type="entry name" value="Thioredoxin"/>
    <property type="match status" value="1"/>
</dbReference>
<dbReference type="PANTHER" id="PTHR45663:SF11">
    <property type="entry name" value="GEO12009P1"/>
    <property type="match status" value="1"/>
</dbReference>
<protein>
    <recommendedName>
        <fullName evidence="6">Thioredoxin</fullName>
    </recommendedName>
</protein>
<dbReference type="NCBIfam" id="NF047697">
    <property type="entry name" value="ThioredTrxAClost"/>
    <property type="match status" value="1"/>
</dbReference>
<dbReference type="InterPro" id="IPR036249">
    <property type="entry name" value="Thioredoxin-like_sf"/>
</dbReference>
<evidence type="ECO:0000313" key="10">
    <source>
        <dbReference type="EMBL" id="XCI28573.1"/>
    </source>
</evidence>
<evidence type="ECO:0000256" key="7">
    <source>
        <dbReference type="PIRSR" id="PIRSR000077-1"/>
    </source>
</evidence>
<feature type="site" description="Deprotonates C-terminal active site Cys" evidence="7">
    <location>
        <position position="23"/>
    </location>
</feature>
<dbReference type="GO" id="GO:0005737">
    <property type="term" value="C:cytoplasm"/>
    <property type="evidence" value="ECO:0007669"/>
    <property type="project" value="TreeGrafter"/>
</dbReference>
<evidence type="ECO:0000256" key="6">
    <source>
        <dbReference type="PIRNR" id="PIRNR000077"/>
    </source>
</evidence>
<reference evidence="10" key="2">
    <citation type="submission" date="2024-06" db="EMBL/GenBank/DDBJ databases">
        <authorList>
            <person name="Petrova K.O."/>
            <person name="Toshchakov S.V."/>
            <person name="Boltjanskaja Y.V."/>
            <person name="Kevbrin V.V."/>
        </authorList>
    </citation>
    <scope>NUCLEOTIDE SEQUENCE</scope>
    <source>
        <strain evidence="10">Z-710</strain>
    </source>
</reference>